<evidence type="ECO:0000313" key="21">
    <source>
        <dbReference type="EMBL" id="ALJ93766.1"/>
    </source>
</evidence>
<keyword evidence="9" id="KW-0999">Mitochondrion inner membrane</keyword>
<feature type="transmembrane region" description="Helical" evidence="19">
    <location>
        <begin position="196"/>
        <end position="217"/>
    </location>
</feature>
<dbReference type="EMBL" id="KT346366">
    <property type="protein sequence ID" value="ALJ93766.1"/>
    <property type="molecule type" value="Genomic_DNA"/>
</dbReference>
<feature type="transmembrane region" description="Helical" evidence="19">
    <location>
        <begin position="63"/>
        <end position="81"/>
    </location>
</feature>
<dbReference type="AlphaFoldDB" id="A0A0P0IGU6"/>
<feature type="transmembrane region" description="Helical" evidence="19">
    <location>
        <begin position="101"/>
        <end position="123"/>
    </location>
</feature>
<keyword evidence="10" id="KW-1278">Translocase</keyword>
<keyword evidence="7" id="KW-0679">Respiratory chain</keyword>
<evidence type="ECO:0000256" key="17">
    <source>
        <dbReference type="ARBA" id="ARBA00031028"/>
    </source>
</evidence>
<keyword evidence="16 19" id="KW-0472">Membrane</keyword>
<dbReference type="InterPro" id="IPR050175">
    <property type="entry name" value="Complex_I_Subunit_2"/>
</dbReference>
<reference evidence="21" key="1">
    <citation type="submission" date="2015-07" db="EMBL/GenBank/DDBJ databases">
        <title>Sequencing and characterization of the Megachile strupigera (Hymenoptera: Megachilidae) mitochondrial genome.</title>
        <authorList>
            <person name="Su T."/>
        </authorList>
    </citation>
    <scope>NUCLEOTIDE SEQUENCE</scope>
</reference>
<evidence type="ECO:0000256" key="11">
    <source>
        <dbReference type="ARBA" id="ARBA00022982"/>
    </source>
</evidence>
<evidence type="ECO:0000256" key="13">
    <source>
        <dbReference type="ARBA" id="ARBA00023027"/>
    </source>
</evidence>
<feature type="transmembrane region" description="Helical" evidence="19">
    <location>
        <begin position="12"/>
        <end position="29"/>
    </location>
</feature>
<comment type="subcellular location">
    <subcellularLocation>
        <location evidence="2">Mitochondrion inner membrane</location>
        <topology evidence="2">Multi-pass membrane protein</topology>
    </subcellularLocation>
</comment>
<geneLocation type="mitochondrion" evidence="21"/>
<gene>
    <name evidence="21" type="primary">ND2</name>
</gene>
<evidence type="ECO:0000256" key="16">
    <source>
        <dbReference type="ARBA" id="ARBA00023136"/>
    </source>
</evidence>
<keyword evidence="12 19" id="KW-1133">Transmembrane helix</keyword>
<evidence type="ECO:0000256" key="4">
    <source>
        <dbReference type="ARBA" id="ARBA00012944"/>
    </source>
</evidence>
<dbReference type="GO" id="GO:0008137">
    <property type="term" value="F:NADH dehydrogenase (ubiquinone) activity"/>
    <property type="evidence" value="ECO:0007669"/>
    <property type="project" value="UniProtKB-EC"/>
</dbReference>
<dbReference type="EC" id="7.1.1.2" evidence="4"/>
<evidence type="ECO:0000256" key="5">
    <source>
        <dbReference type="ARBA" id="ARBA00021008"/>
    </source>
</evidence>
<evidence type="ECO:0000256" key="9">
    <source>
        <dbReference type="ARBA" id="ARBA00022792"/>
    </source>
</evidence>
<keyword evidence="8 19" id="KW-0812">Transmembrane</keyword>
<sequence>MYFNDLMMNKNYLFYPIYYTLMSIIVFMLSIDHHLIKWLFFEVFSLIFISYMNYSSKNKMNSLIYFTISSFFSMLLLYIILNNFYQDFKLIITLPYDKKFSFISLLIQLILMMKMGMFPFHNWMIYMYASMSWKNIYIFSTLNKFISIYLMYSFTQMNWFLMLMIAINAVYSAILAMKEVSIKKIMGFSSMNQTSLLIMMAYMDFVETTIYYIVYLFNSCNLYHFFDRFNITTKINLINMFNYNSFKIIYIIFTISFSMLPLTSFFFMKWFMFQNMVFENYNLMIFLFILSISNVLMLWNYLNLLNYQLTPNKVSKIYKFINKKLMKSYYLYIFLSIIFNFSTIVMMFF</sequence>
<comment type="similarity">
    <text evidence="3">Belongs to the complex I subunit 2 family.</text>
</comment>
<accession>A0A0P0IGU6</accession>
<dbReference type="GO" id="GO:0006120">
    <property type="term" value="P:mitochondrial electron transport, NADH to ubiquinone"/>
    <property type="evidence" value="ECO:0007669"/>
    <property type="project" value="TreeGrafter"/>
</dbReference>
<evidence type="ECO:0000259" key="20">
    <source>
        <dbReference type="Pfam" id="PF00361"/>
    </source>
</evidence>
<evidence type="ECO:0000256" key="6">
    <source>
        <dbReference type="ARBA" id="ARBA00022448"/>
    </source>
</evidence>
<protein>
    <recommendedName>
        <fullName evidence="5">NADH-ubiquinone oxidoreductase chain 2</fullName>
        <ecNumber evidence="4">7.1.1.2</ecNumber>
    </recommendedName>
    <alternativeName>
        <fullName evidence="17">NADH dehydrogenase subunit 2</fullName>
    </alternativeName>
</protein>
<dbReference type="Pfam" id="PF00361">
    <property type="entry name" value="Proton_antipo_M"/>
    <property type="match status" value="1"/>
</dbReference>
<evidence type="ECO:0000256" key="14">
    <source>
        <dbReference type="ARBA" id="ARBA00023075"/>
    </source>
</evidence>
<evidence type="ECO:0000256" key="18">
    <source>
        <dbReference type="ARBA" id="ARBA00049551"/>
    </source>
</evidence>
<feature type="transmembrane region" description="Helical" evidence="19">
    <location>
        <begin position="283"/>
        <end position="302"/>
    </location>
</feature>
<organism evidence="21">
    <name type="scientific">Megachile strupigera</name>
    <dbReference type="NCBI Taxonomy" id="1735309"/>
    <lineage>
        <taxon>Eukaryota</taxon>
        <taxon>Metazoa</taxon>
        <taxon>Ecdysozoa</taxon>
        <taxon>Arthropoda</taxon>
        <taxon>Hexapoda</taxon>
        <taxon>Insecta</taxon>
        <taxon>Pterygota</taxon>
        <taxon>Neoptera</taxon>
        <taxon>Endopterygota</taxon>
        <taxon>Hymenoptera</taxon>
        <taxon>Apocrita</taxon>
        <taxon>Aculeata</taxon>
        <taxon>Apoidea</taxon>
        <taxon>Anthophila</taxon>
        <taxon>Megachilidae</taxon>
        <taxon>Megachilinae</taxon>
        <taxon>Megachile</taxon>
    </lineage>
</organism>
<evidence type="ECO:0000256" key="7">
    <source>
        <dbReference type="ARBA" id="ARBA00022660"/>
    </source>
</evidence>
<proteinExistence type="inferred from homology"/>
<evidence type="ECO:0000256" key="1">
    <source>
        <dbReference type="ARBA" id="ARBA00003257"/>
    </source>
</evidence>
<keyword evidence="13" id="KW-0520">NAD</keyword>
<evidence type="ECO:0000256" key="3">
    <source>
        <dbReference type="ARBA" id="ARBA00007012"/>
    </source>
</evidence>
<feature type="transmembrane region" description="Helical" evidence="19">
    <location>
        <begin position="35"/>
        <end position="54"/>
    </location>
</feature>
<dbReference type="GO" id="GO:0005743">
    <property type="term" value="C:mitochondrial inner membrane"/>
    <property type="evidence" value="ECO:0007669"/>
    <property type="project" value="UniProtKB-SubCell"/>
</dbReference>
<keyword evidence="14" id="KW-0830">Ubiquinone</keyword>
<evidence type="ECO:0000256" key="19">
    <source>
        <dbReference type="SAM" id="Phobius"/>
    </source>
</evidence>
<evidence type="ECO:0000256" key="8">
    <source>
        <dbReference type="ARBA" id="ARBA00022692"/>
    </source>
</evidence>
<keyword evidence="11" id="KW-0249">Electron transport</keyword>
<keyword evidence="6" id="KW-0813">Transport</keyword>
<evidence type="ECO:0000256" key="2">
    <source>
        <dbReference type="ARBA" id="ARBA00004448"/>
    </source>
</evidence>
<evidence type="ECO:0000256" key="12">
    <source>
        <dbReference type="ARBA" id="ARBA00022989"/>
    </source>
</evidence>
<comment type="catalytic activity">
    <reaction evidence="18">
        <text>a ubiquinone + NADH + 5 H(+)(in) = a ubiquinol + NAD(+) + 4 H(+)(out)</text>
        <dbReference type="Rhea" id="RHEA:29091"/>
        <dbReference type="Rhea" id="RHEA-COMP:9565"/>
        <dbReference type="Rhea" id="RHEA-COMP:9566"/>
        <dbReference type="ChEBI" id="CHEBI:15378"/>
        <dbReference type="ChEBI" id="CHEBI:16389"/>
        <dbReference type="ChEBI" id="CHEBI:17976"/>
        <dbReference type="ChEBI" id="CHEBI:57540"/>
        <dbReference type="ChEBI" id="CHEBI:57945"/>
        <dbReference type="EC" id="7.1.1.2"/>
    </reaction>
</comment>
<feature type="transmembrane region" description="Helical" evidence="19">
    <location>
        <begin position="248"/>
        <end position="271"/>
    </location>
</feature>
<evidence type="ECO:0000256" key="10">
    <source>
        <dbReference type="ARBA" id="ARBA00022967"/>
    </source>
</evidence>
<dbReference type="InterPro" id="IPR001750">
    <property type="entry name" value="ND/Mrp_TM"/>
</dbReference>
<feature type="transmembrane region" description="Helical" evidence="19">
    <location>
        <begin position="329"/>
        <end position="348"/>
    </location>
</feature>
<name>A0A0P0IGU6_9HYME</name>
<dbReference type="PANTHER" id="PTHR46552:SF1">
    <property type="entry name" value="NADH-UBIQUINONE OXIDOREDUCTASE CHAIN 2"/>
    <property type="match status" value="1"/>
</dbReference>
<dbReference type="PANTHER" id="PTHR46552">
    <property type="entry name" value="NADH-UBIQUINONE OXIDOREDUCTASE CHAIN 2"/>
    <property type="match status" value="1"/>
</dbReference>
<keyword evidence="15 21" id="KW-0496">Mitochondrion</keyword>
<evidence type="ECO:0000256" key="15">
    <source>
        <dbReference type="ARBA" id="ARBA00023128"/>
    </source>
</evidence>
<feature type="domain" description="NADH:quinone oxidoreductase/Mrp antiporter transmembrane" evidence="20">
    <location>
        <begin position="37"/>
        <end position="289"/>
    </location>
</feature>
<comment type="function">
    <text evidence="1">Core subunit of the mitochondrial membrane respiratory chain NADH dehydrogenase (Complex I) that is believed to belong to the minimal assembly required for catalysis. Complex I functions in the transfer of electrons from NADH to the respiratory chain. The immediate electron acceptor for the enzyme is believed to be ubiquinone.</text>
</comment>